<dbReference type="Gene3D" id="1.10.287.950">
    <property type="entry name" value="Methyl-accepting chemotaxis protein"/>
    <property type="match status" value="1"/>
</dbReference>
<feature type="transmembrane region" description="Helical" evidence="7">
    <location>
        <begin position="183"/>
        <end position="207"/>
    </location>
</feature>
<accession>A0A0F3KXA4</accession>
<dbReference type="EMBL" id="JZRB01000018">
    <property type="protein sequence ID" value="KJV34739.1"/>
    <property type="molecule type" value="Genomic_DNA"/>
</dbReference>
<dbReference type="InterPro" id="IPR003660">
    <property type="entry name" value="HAMP_dom"/>
</dbReference>
<dbReference type="CDD" id="cd11386">
    <property type="entry name" value="MCP_signal"/>
    <property type="match status" value="1"/>
</dbReference>
<evidence type="ECO:0000256" key="2">
    <source>
        <dbReference type="ARBA" id="ARBA00022481"/>
    </source>
</evidence>
<comment type="subcellular location">
    <subcellularLocation>
        <location evidence="1">Membrane</location>
    </subcellularLocation>
</comment>
<keyword evidence="7" id="KW-0812">Transmembrane</keyword>
<dbReference type="SMART" id="SM00283">
    <property type="entry name" value="MA"/>
    <property type="match status" value="1"/>
</dbReference>
<dbReference type="AlphaFoldDB" id="A0A0F3KXA4"/>
<dbReference type="SUPFAM" id="SSF58104">
    <property type="entry name" value="Methyl-accepting chemotaxis protein (MCP) signaling domain"/>
    <property type="match status" value="1"/>
</dbReference>
<comment type="caution">
    <text evidence="10">The sequence shown here is derived from an EMBL/GenBank/DDBJ whole genome shotgun (WGS) entry which is preliminary data.</text>
</comment>
<dbReference type="FunFam" id="1.10.287.950:FF:000001">
    <property type="entry name" value="Methyl-accepting chemotaxis sensory transducer"/>
    <property type="match status" value="1"/>
</dbReference>
<keyword evidence="2" id="KW-0488">Methylation</keyword>
<evidence type="ECO:0000256" key="1">
    <source>
        <dbReference type="ARBA" id="ARBA00004370"/>
    </source>
</evidence>
<dbReference type="InterPro" id="IPR024478">
    <property type="entry name" value="HlyB_4HB_MCP"/>
</dbReference>
<organism evidence="10 11">
    <name type="scientific">Luteibacter yeojuensis</name>
    <dbReference type="NCBI Taxonomy" id="345309"/>
    <lineage>
        <taxon>Bacteria</taxon>
        <taxon>Pseudomonadati</taxon>
        <taxon>Pseudomonadota</taxon>
        <taxon>Gammaproteobacteria</taxon>
        <taxon>Lysobacterales</taxon>
        <taxon>Rhodanobacteraceae</taxon>
        <taxon>Luteibacter</taxon>
    </lineage>
</organism>
<name>A0A0F3KXA4_9GAMM</name>
<evidence type="ECO:0000256" key="7">
    <source>
        <dbReference type="SAM" id="Phobius"/>
    </source>
</evidence>
<dbReference type="PROSITE" id="PS50111">
    <property type="entry name" value="CHEMOTAXIS_TRANSDUC_2"/>
    <property type="match status" value="1"/>
</dbReference>
<dbReference type="InterPro" id="IPR051310">
    <property type="entry name" value="MCP_chemotaxis"/>
</dbReference>
<keyword evidence="3 5" id="KW-0807">Transducer</keyword>
<dbReference type="Pfam" id="PF12729">
    <property type="entry name" value="4HB_MCP_1"/>
    <property type="match status" value="1"/>
</dbReference>
<evidence type="ECO:0008006" key="12">
    <source>
        <dbReference type="Google" id="ProtNLM"/>
    </source>
</evidence>
<dbReference type="PANTHER" id="PTHR43531:SF14">
    <property type="entry name" value="METHYL-ACCEPTING CHEMOTAXIS PROTEIN I-RELATED"/>
    <property type="match status" value="1"/>
</dbReference>
<feature type="compositionally biased region" description="Low complexity" evidence="6">
    <location>
        <begin position="291"/>
        <end position="312"/>
    </location>
</feature>
<keyword evidence="11" id="KW-1185">Reference proteome</keyword>
<dbReference type="OrthoDB" id="6052907at2"/>
<dbReference type="Proteomes" id="UP000033651">
    <property type="component" value="Unassembled WGS sequence"/>
</dbReference>
<protein>
    <recommendedName>
        <fullName evidence="12">Methyl-accepting chemotaxis protein</fullName>
    </recommendedName>
</protein>
<keyword evidence="7" id="KW-0472">Membrane</keyword>
<dbReference type="PANTHER" id="PTHR43531">
    <property type="entry name" value="PROTEIN ICFG"/>
    <property type="match status" value="1"/>
</dbReference>
<dbReference type="GO" id="GO:0007165">
    <property type="term" value="P:signal transduction"/>
    <property type="evidence" value="ECO:0007669"/>
    <property type="project" value="UniProtKB-KW"/>
</dbReference>
<reference evidence="10 11" key="1">
    <citation type="submission" date="2015-03" db="EMBL/GenBank/DDBJ databases">
        <title>Draft genome sequence of Luteibacter yeojuensis strain SU11.</title>
        <authorList>
            <person name="Sulaiman J."/>
            <person name="Priya K."/>
            <person name="Chan K.-G."/>
        </authorList>
    </citation>
    <scope>NUCLEOTIDE SEQUENCE [LARGE SCALE GENOMIC DNA]</scope>
    <source>
        <strain evidence="10 11">SU11</strain>
    </source>
</reference>
<keyword evidence="7" id="KW-1133">Transmembrane helix</keyword>
<dbReference type="SMART" id="SM00304">
    <property type="entry name" value="HAMP"/>
    <property type="match status" value="1"/>
</dbReference>
<dbReference type="GO" id="GO:0005886">
    <property type="term" value="C:plasma membrane"/>
    <property type="evidence" value="ECO:0007669"/>
    <property type="project" value="TreeGrafter"/>
</dbReference>
<dbReference type="Pfam" id="PF00015">
    <property type="entry name" value="MCPsignal"/>
    <property type="match status" value="1"/>
</dbReference>
<dbReference type="Pfam" id="PF00672">
    <property type="entry name" value="HAMP"/>
    <property type="match status" value="1"/>
</dbReference>
<feature type="domain" description="Methyl-accepting transducer" evidence="8">
    <location>
        <begin position="265"/>
        <end position="494"/>
    </location>
</feature>
<evidence type="ECO:0000256" key="3">
    <source>
        <dbReference type="ARBA" id="ARBA00023224"/>
    </source>
</evidence>
<evidence type="ECO:0000259" key="8">
    <source>
        <dbReference type="PROSITE" id="PS50111"/>
    </source>
</evidence>
<sequence>MTVRQRIIVLVVSAVLIALGVGAAGLFALRQTGRQLDDLYQSSLIPIVDVTAIRDLFNDNRTGLNRALLKGTVEAAAEEKASNAGAVRRMDALWAHYYPAMVSSSQERAAAEAFLKARDRARVAKAQLEPVMASGRHDEAVAFMLDTVGPAFTEESRAIEAIVKANVDEAAVAYVETQRREKAAILTVSLVVVLGGLGLVIAGLFLARSIMRPLVQARELAASISEGELGHTLEVRGRDEVSDTLRSLVAMDATLAGIVRKVRDNAAQVSAAARDIAAGNDELSSRTQEQASSLEETAASMEEMTASVRQNAESAAAARGLAEQLSLQASATRGLAGETSEAMGRVSAASREIGGIVAVIDEIAFQTNLLALNAAVEAARAGEQGRGFAVVAGEVRRLAQQSAVAARDIKGLVASSGERVEEGAVLLERTTAALSEMQGAAVKVASFVTEIATASAEQAAGIDQVNTAVTELDAVTQQNAALVEEASAASQQASELAEGLMTQVAVFRFAGDASERIAHGPPPSALPVHAPKMRVAPPPPTLATVESAWREF</sequence>
<proteinExistence type="inferred from homology"/>
<dbReference type="GO" id="GO:0004888">
    <property type="term" value="F:transmembrane signaling receptor activity"/>
    <property type="evidence" value="ECO:0007669"/>
    <property type="project" value="InterPro"/>
</dbReference>
<dbReference type="PATRIC" id="fig|345309.4.peg.1032"/>
<dbReference type="PROSITE" id="PS50885">
    <property type="entry name" value="HAMP"/>
    <property type="match status" value="1"/>
</dbReference>
<comment type="similarity">
    <text evidence="4">Belongs to the methyl-accepting chemotaxis (MCP) protein family.</text>
</comment>
<feature type="domain" description="HAMP" evidence="9">
    <location>
        <begin position="208"/>
        <end position="260"/>
    </location>
</feature>
<dbReference type="InterPro" id="IPR004090">
    <property type="entry name" value="Chemotax_Me-accpt_rcpt"/>
</dbReference>
<evidence type="ECO:0000313" key="10">
    <source>
        <dbReference type="EMBL" id="KJV34739.1"/>
    </source>
</evidence>
<evidence type="ECO:0000256" key="4">
    <source>
        <dbReference type="ARBA" id="ARBA00029447"/>
    </source>
</evidence>
<evidence type="ECO:0000259" key="9">
    <source>
        <dbReference type="PROSITE" id="PS50885"/>
    </source>
</evidence>
<evidence type="ECO:0000256" key="5">
    <source>
        <dbReference type="PROSITE-ProRule" id="PRU00284"/>
    </source>
</evidence>
<feature type="transmembrane region" description="Helical" evidence="7">
    <location>
        <begin position="6"/>
        <end position="29"/>
    </location>
</feature>
<dbReference type="InterPro" id="IPR004089">
    <property type="entry name" value="MCPsignal_dom"/>
</dbReference>
<gene>
    <name evidence="10" type="ORF">VI08_09065</name>
</gene>
<evidence type="ECO:0000313" key="11">
    <source>
        <dbReference type="Proteomes" id="UP000033651"/>
    </source>
</evidence>
<dbReference type="RefSeq" id="WP_045829263.1">
    <property type="nucleotide sequence ID" value="NZ_JZRB01000018.1"/>
</dbReference>
<evidence type="ECO:0000256" key="6">
    <source>
        <dbReference type="SAM" id="MobiDB-lite"/>
    </source>
</evidence>
<dbReference type="GO" id="GO:0006935">
    <property type="term" value="P:chemotaxis"/>
    <property type="evidence" value="ECO:0007669"/>
    <property type="project" value="InterPro"/>
</dbReference>
<dbReference type="PRINTS" id="PR00260">
    <property type="entry name" value="CHEMTRNSDUCR"/>
</dbReference>
<feature type="region of interest" description="Disordered" evidence="6">
    <location>
        <begin position="280"/>
        <end position="312"/>
    </location>
</feature>